<evidence type="ECO:0000256" key="3">
    <source>
        <dbReference type="ARBA" id="ARBA00022705"/>
    </source>
</evidence>
<organism evidence="10 13">
    <name type="scientific">Didymodactylos carnosus</name>
    <dbReference type="NCBI Taxonomy" id="1234261"/>
    <lineage>
        <taxon>Eukaryota</taxon>
        <taxon>Metazoa</taxon>
        <taxon>Spiralia</taxon>
        <taxon>Gnathifera</taxon>
        <taxon>Rotifera</taxon>
        <taxon>Eurotatoria</taxon>
        <taxon>Bdelloidea</taxon>
        <taxon>Philodinida</taxon>
        <taxon>Philodinidae</taxon>
        <taxon>Didymodactylos</taxon>
    </lineage>
</organism>
<keyword evidence="13" id="KW-1185">Reference proteome</keyword>
<dbReference type="InterPro" id="IPR013748">
    <property type="entry name" value="Rep_factorC_C"/>
</dbReference>
<dbReference type="InterPro" id="IPR003593">
    <property type="entry name" value="AAA+_ATPase"/>
</dbReference>
<gene>
    <name evidence="10" type="ORF">GPM918_LOCUS26112</name>
    <name evidence="9" type="ORF">OVA965_LOCUS7692</name>
    <name evidence="12" type="ORF">SRO942_LOCUS26202</name>
    <name evidence="11" type="ORF">TMI583_LOCUS7687</name>
</gene>
<protein>
    <recommendedName>
        <fullName evidence="7">Activator 1 subunit 5</fullName>
    </recommendedName>
</protein>
<keyword evidence="5" id="KW-0067">ATP-binding</keyword>
<sequence length="330" mass="37286">MANIPKNLPWVEKYRPSKLDELVSHKDIIDTIKRYMELGQIPHLLFYGPAGTGKTSTILALAKQMYTPNEMKSMVLELNASDDRGIAVVREEIQTFTSSRTLHKKNIKLIILDEADAMTNDAQNALRRIIEKYTETARFCFICNYLQKIIPAVQSRCTRFRFGPLTNEQMLPRLQIVIDKENVQIDKPAQKAILTLSNGDMRRALNILQSTHMASGNVTVDAVYDCVGHPSKTDMAIIINLLLNENFTVACQKLSALKTLKGYALADIITELHRYVYKIDFTRDIRIHLLKKLADIEYRLSNGATEKLQISSVVAAFQHARAVPPTEAVA</sequence>
<evidence type="ECO:0000256" key="2">
    <source>
        <dbReference type="ARBA" id="ARBA00005378"/>
    </source>
</evidence>
<evidence type="ECO:0000313" key="13">
    <source>
        <dbReference type="Proteomes" id="UP000663829"/>
    </source>
</evidence>
<evidence type="ECO:0000256" key="7">
    <source>
        <dbReference type="ARBA" id="ARBA00080380"/>
    </source>
</evidence>
<dbReference type="Proteomes" id="UP000681722">
    <property type="component" value="Unassembled WGS sequence"/>
</dbReference>
<keyword evidence="3" id="KW-0235">DNA replication</keyword>
<dbReference type="EMBL" id="CAJOBC010014367">
    <property type="protein sequence ID" value="CAF4019509.1"/>
    <property type="molecule type" value="Genomic_DNA"/>
</dbReference>
<dbReference type="Proteomes" id="UP000663829">
    <property type="component" value="Unassembled WGS sequence"/>
</dbReference>
<dbReference type="GO" id="GO:0005634">
    <property type="term" value="C:nucleus"/>
    <property type="evidence" value="ECO:0007669"/>
    <property type="project" value="UniProtKB-SubCell"/>
</dbReference>
<evidence type="ECO:0000313" key="10">
    <source>
        <dbReference type="EMBL" id="CAF1250552.1"/>
    </source>
</evidence>
<dbReference type="Gene3D" id="3.40.50.300">
    <property type="entry name" value="P-loop containing nucleotide triphosphate hydrolases"/>
    <property type="match status" value="1"/>
</dbReference>
<dbReference type="Gene3D" id="1.20.272.10">
    <property type="match status" value="1"/>
</dbReference>
<dbReference type="CDD" id="cd18140">
    <property type="entry name" value="HLD_clamp_RFC"/>
    <property type="match status" value="1"/>
</dbReference>
<reference evidence="10" key="1">
    <citation type="submission" date="2021-02" db="EMBL/GenBank/DDBJ databases">
        <authorList>
            <person name="Nowell W R."/>
        </authorList>
    </citation>
    <scope>NUCLEOTIDE SEQUENCE</scope>
</reference>
<dbReference type="InterPro" id="IPR050238">
    <property type="entry name" value="DNA_Rep/Repair_Clamp_Loader"/>
</dbReference>
<dbReference type="GO" id="GO:0016887">
    <property type="term" value="F:ATP hydrolysis activity"/>
    <property type="evidence" value="ECO:0007669"/>
    <property type="project" value="InterPro"/>
</dbReference>
<dbReference type="EMBL" id="CAJOBA010002485">
    <property type="protein sequence ID" value="CAF3646974.1"/>
    <property type="molecule type" value="Genomic_DNA"/>
</dbReference>
<dbReference type="NCBIfam" id="NF001679">
    <property type="entry name" value="PRK00440.1"/>
    <property type="match status" value="1"/>
</dbReference>
<evidence type="ECO:0000313" key="11">
    <source>
        <dbReference type="EMBL" id="CAF3646974.1"/>
    </source>
</evidence>
<dbReference type="SUPFAM" id="SSF48019">
    <property type="entry name" value="post-AAA+ oligomerization domain-like"/>
    <property type="match status" value="1"/>
</dbReference>
<dbReference type="SUPFAM" id="SSF52540">
    <property type="entry name" value="P-loop containing nucleoside triphosphate hydrolases"/>
    <property type="match status" value="1"/>
</dbReference>
<name>A0A815A0Y5_9BILA</name>
<dbReference type="Proteomes" id="UP000682733">
    <property type="component" value="Unassembled WGS sequence"/>
</dbReference>
<dbReference type="FunFam" id="1.10.8.60:FF:000028">
    <property type="entry name" value="Replication factor C subunit 5"/>
    <property type="match status" value="1"/>
</dbReference>
<accession>A0A815A0Y5</accession>
<dbReference type="FunFam" id="1.20.272.10:FF:000004">
    <property type="entry name" value="Replication factor C subunit 5"/>
    <property type="match status" value="1"/>
</dbReference>
<dbReference type="GO" id="GO:0005524">
    <property type="term" value="F:ATP binding"/>
    <property type="evidence" value="ECO:0007669"/>
    <property type="project" value="UniProtKB-KW"/>
</dbReference>
<dbReference type="Proteomes" id="UP000677228">
    <property type="component" value="Unassembled WGS sequence"/>
</dbReference>
<dbReference type="AlphaFoldDB" id="A0A815A0Y5"/>
<dbReference type="Gene3D" id="1.10.8.60">
    <property type="match status" value="1"/>
</dbReference>
<dbReference type="PANTHER" id="PTHR11669">
    <property type="entry name" value="REPLICATION FACTOR C / DNA POLYMERASE III GAMMA-TAU SUBUNIT"/>
    <property type="match status" value="1"/>
</dbReference>
<proteinExistence type="inferred from homology"/>
<feature type="domain" description="AAA+ ATPase" evidence="8">
    <location>
        <begin position="40"/>
        <end position="168"/>
    </location>
</feature>
<dbReference type="InterPro" id="IPR003959">
    <property type="entry name" value="ATPase_AAA_core"/>
</dbReference>
<dbReference type="CDD" id="cd00009">
    <property type="entry name" value="AAA"/>
    <property type="match status" value="1"/>
</dbReference>
<keyword evidence="4" id="KW-0547">Nucleotide-binding</keyword>
<dbReference type="GO" id="GO:0005663">
    <property type="term" value="C:DNA replication factor C complex"/>
    <property type="evidence" value="ECO:0007669"/>
    <property type="project" value="TreeGrafter"/>
</dbReference>
<dbReference type="InterPro" id="IPR027417">
    <property type="entry name" value="P-loop_NTPase"/>
</dbReference>
<dbReference type="InterPro" id="IPR008921">
    <property type="entry name" value="DNA_pol3_clamp-load_cplx_C"/>
</dbReference>
<evidence type="ECO:0000256" key="1">
    <source>
        <dbReference type="ARBA" id="ARBA00004123"/>
    </source>
</evidence>
<evidence type="ECO:0000259" key="8">
    <source>
        <dbReference type="SMART" id="SM00382"/>
    </source>
</evidence>
<comment type="subcellular location">
    <subcellularLocation>
        <location evidence="1">Nucleus</location>
    </subcellularLocation>
</comment>
<evidence type="ECO:0000313" key="12">
    <source>
        <dbReference type="EMBL" id="CAF4019509.1"/>
    </source>
</evidence>
<dbReference type="GO" id="GO:0006261">
    <property type="term" value="P:DNA-templated DNA replication"/>
    <property type="evidence" value="ECO:0007669"/>
    <property type="project" value="TreeGrafter"/>
</dbReference>
<evidence type="ECO:0000256" key="6">
    <source>
        <dbReference type="ARBA" id="ARBA00023242"/>
    </source>
</evidence>
<dbReference type="OrthoDB" id="10254700at2759"/>
<comment type="similarity">
    <text evidence="2">Belongs to the activator 1 small subunits family.</text>
</comment>
<evidence type="ECO:0000256" key="5">
    <source>
        <dbReference type="ARBA" id="ARBA00022840"/>
    </source>
</evidence>
<keyword evidence="6" id="KW-0539">Nucleus</keyword>
<dbReference type="GO" id="GO:0006281">
    <property type="term" value="P:DNA repair"/>
    <property type="evidence" value="ECO:0007669"/>
    <property type="project" value="TreeGrafter"/>
</dbReference>
<dbReference type="FunFam" id="3.40.50.300:FF:000129">
    <property type="entry name" value="Replication factor C subunit 5"/>
    <property type="match status" value="1"/>
</dbReference>
<evidence type="ECO:0000256" key="4">
    <source>
        <dbReference type="ARBA" id="ARBA00022741"/>
    </source>
</evidence>
<dbReference type="InterPro" id="IPR047854">
    <property type="entry name" value="RFC_lid"/>
</dbReference>
<dbReference type="GO" id="GO:0003677">
    <property type="term" value="F:DNA binding"/>
    <property type="evidence" value="ECO:0007669"/>
    <property type="project" value="InterPro"/>
</dbReference>
<dbReference type="GO" id="GO:0003689">
    <property type="term" value="F:DNA clamp loader activity"/>
    <property type="evidence" value="ECO:0007669"/>
    <property type="project" value="TreeGrafter"/>
</dbReference>
<dbReference type="EMBL" id="CAJNOQ010010391">
    <property type="protein sequence ID" value="CAF1250552.1"/>
    <property type="molecule type" value="Genomic_DNA"/>
</dbReference>
<dbReference type="Pfam" id="PF08542">
    <property type="entry name" value="Rep_fac_C"/>
    <property type="match status" value="1"/>
</dbReference>
<dbReference type="SMART" id="SM00382">
    <property type="entry name" value="AAA"/>
    <property type="match status" value="1"/>
</dbReference>
<evidence type="ECO:0000313" key="9">
    <source>
        <dbReference type="EMBL" id="CAF0862163.1"/>
    </source>
</evidence>
<comment type="caution">
    <text evidence="10">The sequence shown here is derived from an EMBL/GenBank/DDBJ whole genome shotgun (WGS) entry which is preliminary data.</text>
</comment>
<dbReference type="Pfam" id="PF21960">
    <property type="entry name" value="RCF1-5-like_lid"/>
    <property type="match status" value="1"/>
</dbReference>
<dbReference type="EMBL" id="CAJNOK010002485">
    <property type="protein sequence ID" value="CAF0862163.1"/>
    <property type="molecule type" value="Genomic_DNA"/>
</dbReference>
<dbReference type="Pfam" id="PF00004">
    <property type="entry name" value="AAA"/>
    <property type="match status" value="1"/>
</dbReference>
<dbReference type="PANTHER" id="PTHR11669:SF9">
    <property type="entry name" value="REPLICATION FACTOR C SUBUNIT 5"/>
    <property type="match status" value="1"/>
</dbReference>